<dbReference type="GO" id="GO:0003964">
    <property type="term" value="F:RNA-directed DNA polymerase activity"/>
    <property type="evidence" value="ECO:0007669"/>
    <property type="project" value="UniProtKB-KW"/>
</dbReference>
<evidence type="ECO:0000256" key="1">
    <source>
        <dbReference type="ARBA" id="ARBA00022679"/>
    </source>
</evidence>
<dbReference type="AlphaFoldDB" id="A0AAD8ZMR5"/>
<keyword evidence="1" id="KW-0808">Transferase</keyword>
<dbReference type="SUPFAM" id="SSF56672">
    <property type="entry name" value="DNA/RNA polymerases"/>
    <property type="match status" value="1"/>
</dbReference>
<dbReference type="InterPro" id="IPR053134">
    <property type="entry name" value="RNA-dir_DNA_polymerase"/>
</dbReference>
<keyword evidence="4" id="KW-0255">Endonuclease</keyword>
<dbReference type="GO" id="GO:0004519">
    <property type="term" value="F:endonuclease activity"/>
    <property type="evidence" value="ECO:0007669"/>
    <property type="project" value="UniProtKB-KW"/>
</dbReference>
<dbReference type="Pfam" id="PF17917">
    <property type="entry name" value="RT_RNaseH"/>
    <property type="match status" value="1"/>
</dbReference>
<dbReference type="PANTHER" id="PTHR24559:SF440">
    <property type="entry name" value="RIBONUCLEASE H"/>
    <property type="match status" value="1"/>
</dbReference>
<proteinExistence type="predicted"/>
<keyword evidence="5" id="KW-0378">Hydrolase</keyword>
<evidence type="ECO:0000256" key="5">
    <source>
        <dbReference type="ARBA" id="ARBA00022801"/>
    </source>
</evidence>
<dbReference type="CDD" id="cd09274">
    <property type="entry name" value="RNase_HI_RT_Ty3"/>
    <property type="match status" value="1"/>
</dbReference>
<evidence type="ECO:0000259" key="7">
    <source>
        <dbReference type="Pfam" id="PF17917"/>
    </source>
</evidence>
<dbReference type="InterPro" id="IPR041373">
    <property type="entry name" value="RT_RNaseH"/>
</dbReference>
<dbReference type="InterPro" id="IPR043128">
    <property type="entry name" value="Rev_trsase/Diguanyl_cyclase"/>
</dbReference>
<keyword evidence="6" id="KW-0695">RNA-directed DNA polymerase</keyword>
<dbReference type="GO" id="GO:0016787">
    <property type="term" value="F:hydrolase activity"/>
    <property type="evidence" value="ECO:0007669"/>
    <property type="project" value="UniProtKB-KW"/>
</dbReference>
<dbReference type="InterPro" id="IPR043502">
    <property type="entry name" value="DNA/RNA_pol_sf"/>
</dbReference>
<name>A0AAD8ZMR5_9TELE</name>
<keyword evidence="2" id="KW-0548">Nucleotidyltransferase</keyword>
<protein>
    <recommendedName>
        <fullName evidence="7">Reverse transcriptase RNase H-like domain-containing protein</fullName>
    </recommendedName>
</protein>
<dbReference type="CDD" id="cd01647">
    <property type="entry name" value="RT_LTR"/>
    <property type="match status" value="1"/>
</dbReference>
<feature type="domain" description="Reverse transcriptase RNase H-like" evidence="7">
    <location>
        <begin position="305"/>
        <end position="359"/>
    </location>
</feature>
<evidence type="ECO:0000256" key="6">
    <source>
        <dbReference type="ARBA" id="ARBA00022918"/>
    </source>
</evidence>
<evidence type="ECO:0000313" key="9">
    <source>
        <dbReference type="Proteomes" id="UP001239994"/>
    </source>
</evidence>
<evidence type="ECO:0000256" key="2">
    <source>
        <dbReference type="ARBA" id="ARBA00022695"/>
    </source>
</evidence>
<evidence type="ECO:0000313" key="8">
    <source>
        <dbReference type="EMBL" id="KAK1801624.1"/>
    </source>
</evidence>
<keyword evidence="9" id="KW-1185">Reference proteome</keyword>
<evidence type="ECO:0000256" key="4">
    <source>
        <dbReference type="ARBA" id="ARBA00022759"/>
    </source>
</evidence>
<dbReference type="EMBL" id="JAROKS010000008">
    <property type="protein sequence ID" value="KAK1801624.1"/>
    <property type="molecule type" value="Genomic_DNA"/>
</dbReference>
<gene>
    <name evidence="8" type="ORF">P4O66_022270</name>
</gene>
<dbReference type="PANTHER" id="PTHR24559">
    <property type="entry name" value="TRANSPOSON TY3-I GAG-POL POLYPROTEIN"/>
    <property type="match status" value="1"/>
</dbReference>
<dbReference type="Gene3D" id="3.30.70.270">
    <property type="match status" value="1"/>
</dbReference>
<reference evidence="8" key="1">
    <citation type="submission" date="2023-03" db="EMBL/GenBank/DDBJ databases">
        <title>Electrophorus voltai genome.</title>
        <authorList>
            <person name="Bian C."/>
        </authorList>
    </citation>
    <scope>NUCLEOTIDE SEQUENCE</scope>
    <source>
        <strain evidence="8">CB-2022</strain>
        <tissue evidence="8">Muscle</tissue>
    </source>
</reference>
<dbReference type="Gene3D" id="3.10.10.10">
    <property type="entry name" value="HIV Type 1 Reverse Transcriptase, subunit A, domain 1"/>
    <property type="match status" value="1"/>
</dbReference>
<accession>A0AAD8ZMR5</accession>
<organism evidence="8 9">
    <name type="scientific">Electrophorus voltai</name>
    <dbReference type="NCBI Taxonomy" id="2609070"/>
    <lineage>
        <taxon>Eukaryota</taxon>
        <taxon>Metazoa</taxon>
        <taxon>Chordata</taxon>
        <taxon>Craniata</taxon>
        <taxon>Vertebrata</taxon>
        <taxon>Euteleostomi</taxon>
        <taxon>Actinopterygii</taxon>
        <taxon>Neopterygii</taxon>
        <taxon>Teleostei</taxon>
        <taxon>Ostariophysi</taxon>
        <taxon>Gymnotiformes</taxon>
        <taxon>Gymnotoidei</taxon>
        <taxon>Gymnotidae</taxon>
        <taxon>Electrophorus</taxon>
    </lineage>
</organism>
<comment type="caution">
    <text evidence="8">The sequence shown here is derived from an EMBL/GenBank/DDBJ whole genome shotgun (WGS) entry which is preliminary data.</text>
</comment>
<evidence type="ECO:0000256" key="3">
    <source>
        <dbReference type="ARBA" id="ARBA00022722"/>
    </source>
</evidence>
<feature type="non-terminal residue" evidence="8">
    <location>
        <position position="1"/>
    </location>
</feature>
<keyword evidence="3" id="KW-0540">Nuclease</keyword>
<dbReference type="Proteomes" id="UP001239994">
    <property type="component" value="Unassembled WGS sequence"/>
</dbReference>
<sequence>EGHTERISFFLLPGPSHSLTLDLPWLRAHNPQMSWAKNQILQGAPSCHRRCFPNKAAPLQATSVESPDADRRVPIPSEYQDLGQVFSPSKAMLLPRHRDWDCDITLKEGEVPPRCRIYPLSQEEERAMQQYITEALQQGYIRPSTSPASAGVFFVMKRDGGLRPCVDYQGLNKLLVQYPYPLPLAYVNEVLREFLGRSIVAYIDDILIYSPSRNQHVSDVRAVLQTLLGKCEFHRREVDFLGRFIRSFSSLARPLTDQFRGPVKKIKWTQEVNKAFEELKNAFATAPVLQQPFMLEQRGTTGFGDSELLAIKLTFEQWRHWVEGARHPFTVYTEHKNLEYLQTTKRLNGRQARWSIFFSWFQFKVTYRPGEKHTRADELSRQYTAEARSASSEPVLLPTCFLTSLEWELDRQIKAANPHPQCPANHLYVPPARRGALITWARTSGSSRRSPHTAKRPGYLRQGNSTLCLRATDHGPTWQWTL</sequence>